<feature type="domain" description="DUF2726" evidence="2">
    <location>
        <begin position="43"/>
        <end position="157"/>
    </location>
</feature>
<comment type="caution">
    <text evidence="3">The sequence shown here is derived from an EMBL/GenBank/DDBJ whole genome shotgun (WGS) entry which is preliminary data.</text>
</comment>
<gene>
    <name evidence="3" type="ORF">HX37_16670</name>
</gene>
<proteinExistence type="predicted"/>
<evidence type="ECO:0000256" key="1">
    <source>
        <dbReference type="SAM" id="Phobius"/>
    </source>
</evidence>
<sequence length="166" mass="19382">MDSSVVVFMIAFIIFIFVVIIIKGGNKKITAVKLLKEGGYIAKPFMTERERDFYTRLYAALPEGDYLMSQVRLVDIVSVSPRFNSYKVKKMALFRKISQWHCDFIWVDNQFSIRAVIELDDATHRRKDRIARDDFFNVVVKQAGYNLIRLETKKDIDEFIGNILTN</sequence>
<feature type="transmembrane region" description="Helical" evidence="1">
    <location>
        <begin position="6"/>
        <end position="26"/>
    </location>
</feature>
<dbReference type="Pfam" id="PF10881">
    <property type="entry name" value="DUF2726"/>
    <property type="match status" value="1"/>
</dbReference>
<reference evidence="3" key="1">
    <citation type="submission" date="2018-07" db="EMBL/GenBank/DDBJ databases">
        <authorList>
            <consortium name="GenomeTrakr network: Whole genome sequencing for foodborne pathogen traceback"/>
        </authorList>
    </citation>
    <scope>NUCLEOTIDE SEQUENCE</scope>
    <source>
        <strain evidence="3">CFSAN018538</strain>
    </source>
</reference>
<protein>
    <submittedName>
        <fullName evidence="3">DUF2726 domain-containing protein</fullName>
    </submittedName>
</protein>
<organism evidence="3">
    <name type="scientific">Salmonella enterica</name>
    <name type="common">Salmonella choleraesuis</name>
    <dbReference type="NCBI Taxonomy" id="28901"/>
    <lineage>
        <taxon>Bacteria</taxon>
        <taxon>Pseudomonadati</taxon>
        <taxon>Pseudomonadota</taxon>
        <taxon>Gammaproteobacteria</taxon>
        <taxon>Enterobacterales</taxon>
        <taxon>Enterobacteriaceae</taxon>
        <taxon>Salmonella</taxon>
    </lineage>
</organism>
<keyword evidence="1" id="KW-0812">Transmembrane</keyword>
<keyword evidence="1" id="KW-0472">Membrane</keyword>
<evidence type="ECO:0000313" key="3">
    <source>
        <dbReference type="EMBL" id="EBP0012415.1"/>
    </source>
</evidence>
<name>A0A5U2F616_SALER</name>
<dbReference type="InterPro" id="IPR024402">
    <property type="entry name" value="DUF2726"/>
</dbReference>
<keyword evidence="1" id="KW-1133">Transmembrane helix</keyword>
<evidence type="ECO:0000259" key="2">
    <source>
        <dbReference type="Pfam" id="PF10881"/>
    </source>
</evidence>
<dbReference type="EMBL" id="AAGKHU010000060">
    <property type="protein sequence ID" value="EBP0012415.1"/>
    <property type="molecule type" value="Genomic_DNA"/>
</dbReference>
<accession>A0A5U2F616</accession>
<dbReference type="AlphaFoldDB" id="A0A5U2F616"/>